<comment type="similarity">
    <text evidence="10">Belongs to the ELO family.</text>
</comment>
<keyword evidence="5 10" id="KW-0276">Fatty acid metabolism</keyword>
<dbReference type="RefSeq" id="XP_026666720.1">
    <property type="nucleotide sequence ID" value="XM_026810919.1"/>
</dbReference>
<evidence type="ECO:0000256" key="9">
    <source>
        <dbReference type="ARBA" id="ARBA00023160"/>
    </source>
</evidence>
<dbReference type="GeneID" id="113463878"/>
<dbReference type="AlphaFoldDB" id="A0AAJ7W8W4"/>
<keyword evidence="9 10" id="KW-0275">Fatty acid biosynthesis</keyword>
<dbReference type="GO" id="GO:0019367">
    <property type="term" value="P:fatty acid elongation, saturated fatty acid"/>
    <property type="evidence" value="ECO:0007669"/>
    <property type="project" value="TreeGrafter"/>
</dbReference>
<proteinExistence type="inferred from homology"/>
<keyword evidence="7 10" id="KW-0443">Lipid metabolism</keyword>
<dbReference type="PANTHER" id="PTHR11157:SF164">
    <property type="entry name" value="ELONGATION OF VERY LONG CHAIN FATTY ACIDS PROTEIN"/>
    <property type="match status" value="1"/>
</dbReference>
<dbReference type="GO" id="GO:0009922">
    <property type="term" value="F:fatty acid elongase activity"/>
    <property type="evidence" value="ECO:0007669"/>
    <property type="project" value="UniProtKB-EC"/>
</dbReference>
<evidence type="ECO:0000256" key="3">
    <source>
        <dbReference type="ARBA" id="ARBA00022679"/>
    </source>
</evidence>
<dbReference type="GO" id="GO:0034626">
    <property type="term" value="P:fatty acid elongation, polyunsaturated fatty acid"/>
    <property type="evidence" value="ECO:0007669"/>
    <property type="project" value="TreeGrafter"/>
</dbReference>
<comment type="catalytic activity">
    <reaction evidence="10">
        <text>a very-long-chain acyl-CoA + malonyl-CoA + H(+) = a very-long-chain 3-oxoacyl-CoA + CO2 + CoA</text>
        <dbReference type="Rhea" id="RHEA:32727"/>
        <dbReference type="ChEBI" id="CHEBI:15378"/>
        <dbReference type="ChEBI" id="CHEBI:16526"/>
        <dbReference type="ChEBI" id="CHEBI:57287"/>
        <dbReference type="ChEBI" id="CHEBI:57384"/>
        <dbReference type="ChEBI" id="CHEBI:90725"/>
        <dbReference type="ChEBI" id="CHEBI:90736"/>
        <dbReference type="EC" id="2.3.1.199"/>
    </reaction>
</comment>
<accession>A0AAJ7W8W4</accession>
<feature type="transmembrane region" description="Helical" evidence="10">
    <location>
        <begin position="162"/>
        <end position="184"/>
    </location>
</feature>
<dbReference type="Proteomes" id="UP000694925">
    <property type="component" value="Unplaced"/>
</dbReference>
<keyword evidence="11" id="KW-1185">Reference proteome</keyword>
<evidence type="ECO:0000256" key="7">
    <source>
        <dbReference type="ARBA" id="ARBA00023098"/>
    </source>
</evidence>
<evidence type="ECO:0000256" key="5">
    <source>
        <dbReference type="ARBA" id="ARBA00022832"/>
    </source>
</evidence>
<evidence type="ECO:0000256" key="1">
    <source>
        <dbReference type="ARBA" id="ARBA00004141"/>
    </source>
</evidence>
<gene>
    <name evidence="12" type="primary">LOC113463878</name>
</gene>
<feature type="transmembrane region" description="Helical" evidence="10">
    <location>
        <begin position="110"/>
        <end position="130"/>
    </location>
</feature>
<keyword evidence="4 10" id="KW-0812">Transmembrane</keyword>
<evidence type="ECO:0000256" key="8">
    <source>
        <dbReference type="ARBA" id="ARBA00023136"/>
    </source>
</evidence>
<evidence type="ECO:0000313" key="11">
    <source>
        <dbReference type="Proteomes" id="UP000694925"/>
    </source>
</evidence>
<dbReference type="GO" id="GO:0030148">
    <property type="term" value="P:sphingolipid biosynthetic process"/>
    <property type="evidence" value="ECO:0007669"/>
    <property type="project" value="TreeGrafter"/>
</dbReference>
<dbReference type="GO" id="GO:0034625">
    <property type="term" value="P:fatty acid elongation, monounsaturated fatty acid"/>
    <property type="evidence" value="ECO:0007669"/>
    <property type="project" value="TreeGrafter"/>
</dbReference>
<dbReference type="InterPro" id="IPR002076">
    <property type="entry name" value="ELO_fam"/>
</dbReference>
<dbReference type="KEGG" id="ccal:113463878"/>
<keyword evidence="8 10" id="KW-0472">Membrane</keyword>
<feature type="transmembrane region" description="Helical" evidence="10">
    <location>
        <begin position="22"/>
        <end position="43"/>
    </location>
</feature>
<sequence>MGLLDVYYYVNDEIADWRTNNWFLVSSPLPITFLTFAYLYFVLKCGPRYMEGRPAYKLYRFIRLYNIFQIVSNAMIIYATIEAGWYKDYFIYCVKVDFTDSPQAMKFASISWYLLLLKIIDYIETGMFVLRKKQRQVSFLHLYHHVSTAWLAWAHIKYFTSGISLILPIVNCAVHVLMYTYYLLSSIKSLEKTMYSVKHFITITQMVSIETEYEGV</sequence>
<feature type="transmembrane region" description="Helical" evidence="10">
    <location>
        <begin position="64"/>
        <end position="81"/>
    </location>
</feature>
<evidence type="ECO:0000256" key="2">
    <source>
        <dbReference type="ARBA" id="ARBA00022516"/>
    </source>
</evidence>
<evidence type="ECO:0000256" key="4">
    <source>
        <dbReference type="ARBA" id="ARBA00022692"/>
    </source>
</evidence>
<evidence type="ECO:0000313" key="12">
    <source>
        <dbReference type="RefSeq" id="XP_026666720.1"/>
    </source>
</evidence>
<dbReference type="Pfam" id="PF01151">
    <property type="entry name" value="ELO"/>
    <property type="match status" value="1"/>
</dbReference>
<keyword evidence="6 10" id="KW-1133">Transmembrane helix</keyword>
<name>A0AAJ7W8W4_9HYME</name>
<evidence type="ECO:0000256" key="6">
    <source>
        <dbReference type="ARBA" id="ARBA00022989"/>
    </source>
</evidence>
<protein>
    <recommendedName>
        <fullName evidence="10">Elongation of very long chain fatty acids protein</fullName>
        <ecNumber evidence="10">2.3.1.199</ecNumber>
    </recommendedName>
    <alternativeName>
        <fullName evidence="10">Very-long-chain 3-oxoacyl-CoA synthase</fullName>
    </alternativeName>
</protein>
<keyword evidence="3 10" id="KW-0808">Transferase</keyword>
<dbReference type="EC" id="2.3.1.199" evidence="10"/>
<dbReference type="PANTHER" id="PTHR11157">
    <property type="entry name" value="FATTY ACID ACYL TRANSFERASE-RELATED"/>
    <property type="match status" value="1"/>
</dbReference>
<reference evidence="12" key="1">
    <citation type="submission" date="2025-08" db="UniProtKB">
        <authorList>
            <consortium name="RefSeq"/>
        </authorList>
    </citation>
    <scope>IDENTIFICATION</scope>
    <source>
        <tissue evidence="12">Whole body</tissue>
    </source>
</reference>
<feature type="transmembrane region" description="Helical" evidence="10">
    <location>
        <begin position="137"/>
        <end position="156"/>
    </location>
</feature>
<dbReference type="GO" id="GO:0005789">
    <property type="term" value="C:endoplasmic reticulum membrane"/>
    <property type="evidence" value="ECO:0007669"/>
    <property type="project" value="TreeGrafter"/>
</dbReference>
<evidence type="ECO:0000256" key="10">
    <source>
        <dbReference type="RuleBase" id="RU361115"/>
    </source>
</evidence>
<dbReference type="GO" id="GO:0042761">
    <property type="term" value="P:very long-chain fatty acid biosynthetic process"/>
    <property type="evidence" value="ECO:0007669"/>
    <property type="project" value="TreeGrafter"/>
</dbReference>
<keyword evidence="2 10" id="KW-0444">Lipid biosynthesis</keyword>
<comment type="subcellular location">
    <subcellularLocation>
        <location evidence="1">Membrane</location>
        <topology evidence="1">Multi-pass membrane protein</topology>
    </subcellularLocation>
</comment>
<organism evidence="11 12">
    <name type="scientific">Ceratina calcarata</name>
    <dbReference type="NCBI Taxonomy" id="156304"/>
    <lineage>
        <taxon>Eukaryota</taxon>
        <taxon>Metazoa</taxon>
        <taxon>Ecdysozoa</taxon>
        <taxon>Arthropoda</taxon>
        <taxon>Hexapoda</taxon>
        <taxon>Insecta</taxon>
        <taxon>Pterygota</taxon>
        <taxon>Neoptera</taxon>
        <taxon>Endopterygota</taxon>
        <taxon>Hymenoptera</taxon>
        <taxon>Apocrita</taxon>
        <taxon>Aculeata</taxon>
        <taxon>Apoidea</taxon>
        <taxon>Anthophila</taxon>
        <taxon>Apidae</taxon>
        <taxon>Ceratina</taxon>
        <taxon>Zadontomerus</taxon>
    </lineage>
</organism>